<evidence type="ECO:0000256" key="1">
    <source>
        <dbReference type="ARBA" id="ARBA00004196"/>
    </source>
</evidence>
<dbReference type="PANTHER" id="PTHR30532:SF1">
    <property type="entry name" value="IRON(3+)-HYDROXAMATE-BINDING PROTEIN FHUD"/>
    <property type="match status" value="1"/>
</dbReference>
<evidence type="ECO:0000313" key="7">
    <source>
        <dbReference type="EMBL" id="MBD2860818.1"/>
    </source>
</evidence>
<dbReference type="Pfam" id="PF01497">
    <property type="entry name" value="Peripla_BP_2"/>
    <property type="match status" value="1"/>
</dbReference>
<keyword evidence="4 5" id="KW-0732">Signal</keyword>
<comment type="similarity">
    <text evidence="2">Belongs to the bacterial solute-binding protein 8 family.</text>
</comment>
<comment type="caution">
    <text evidence="7">The sequence shown here is derived from an EMBL/GenBank/DDBJ whole genome shotgun (WGS) entry which is preliminary data.</text>
</comment>
<dbReference type="Proteomes" id="UP000639396">
    <property type="component" value="Unassembled WGS sequence"/>
</dbReference>
<dbReference type="InterPro" id="IPR051313">
    <property type="entry name" value="Bact_iron-sidero_bind"/>
</dbReference>
<keyword evidence="3" id="KW-0813">Transport</keyword>
<accession>A0A927C3U4</accession>
<comment type="subcellular location">
    <subcellularLocation>
        <location evidence="1">Cell envelope</location>
    </subcellularLocation>
</comment>
<feature type="signal peptide" evidence="5">
    <location>
        <begin position="1"/>
        <end position="27"/>
    </location>
</feature>
<feature type="chain" id="PRO_5038599795" evidence="5">
    <location>
        <begin position="28"/>
        <end position="320"/>
    </location>
</feature>
<reference evidence="7" key="1">
    <citation type="submission" date="2020-09" db="EMBL/GenBank/DDBJ databases">
        <title>A novel bacterium of genus Paenibacillus, isolated from South China Sea.</title>
        <authorList>
            <person name="Huang H."/>
            <person name="Mo K."/>
            <person name="Hu Y."/>
        </authorList>
    </citation>
    <scope>NUCLEOTIDE SEQUENCE</scope>
    <source>
        <strain evidence="7">IB182363</strain>
    </source>
</reference>
<dbReference type="EMBL" id="JACXJA010000003">
    <property type="protein sequence ID" value="MBD2860818.1"/>
    <property type="molecule type" value="Genomic_DNA"/>
</dbReference>
<name>A0A927C3U4_9BACL</name>
<dbReference type="PROSITE" id="PS51257">
    <property type="entry name" value="PROKAR_LIPOPROTEIN"/>
    <property type="match status" value="1"/>
</dbReference>
<dbReference type="Gene3D" id="3.40.50.1980">
    <property type="entry name" value="Nitrogenase molybdenum iron protein domain"/>
    <property type="match status" value="2"/>
</dbReference>
<dbReference type="InterPro" id="IPR002491">
    <property type="entry name" value="ABC_transptr_periplasmic_BD"/>
</dbReference>
<dbReference type="GO" id="GO:1901678">
    <property type="term" value="P:iron coordination entity transport"/>
    <property type="evidence" value="ECO:0007669"/>
    <property type="project" value="UniProtKB-ARBA"/>
</dbReference>
<evidence type="ECO:0000256" key="3">
    <source>
        <dbReference type="ARBA" id="ARBA00022448"/>
    </source>
</evidence>
<evidence type="ECO:0000256" key="4">
    <source>
        <dbReference type="ARBA" id="ARBA00022729"/>
    </source>
</evidence>
<organism evidence="7 8">
    <name type="scientific">Paenibacillus oceani</name>
    <dbReference type="NCBI Taxonomy" id="2772510"/>
    <lineage>
        <taxon>Bacteria</taxon>
        <taxon>Bacillati</taxon>
        <taxon>Bacillota</taxon>
        <taxon>Bacilli</taxon>
        <taxon>Bacillales</taxon>
        <taxon>Paenibacillaceae</taxon>
        <taxon>Paenibacillus</taxon>
    </lineage>
</organism>
<dbReference type="AlphaFoldDB" id="A0A927C3U4"/>
<proteinExistence type="inferred from homology"/>
<feature type="domain" description="Fe/B12 periplasmic-binding" evidence="6">
    <location>
        <begin position="46"/>
        <end position="320"/>
    </location>
</feature>
<dbReference type="GO" id="GO:0030288">
    <property type="term" value="C:outer membrane-bounded periplasmic space"/>
    <property type="evidence" value="ECO:0007669"/>
    <property type="project" value="TreeGrafter"/>
</dbReference>
<dbReference type="PROSITE" id="PS50983">
    <property type="entry name" value="FE_B12_PBP"/>
    <property type="match status" value="1"/>
</dbReference>
<keyword evidence="8" id="KW-1185">Reference proteome</keyword>
<evidence type="ECO:0000256" key="2">
    <source>
        <dbReference type="ARBA" id="ARBA00008814"/>
    </source>
</evidence>
<evidence type="ECO:0000259" key="6">
    <source>
        <dbReference type="PROSITE" id="PS50983"/>
    </source>
</evidence>
<sequence>MARSRRMLAVGMTLLLVLAVGLTGCGATNNETPAVGQTDSNEGKTRVVKGEFGDVTIPVKPNKVAGIYVEDYLQALGVTPVVQWYHPNWGKQDYLGLNVPTFDTTGSIEPLVAAGPDLIIVDGGADVAKYELYSKVAPTYRLPEAVLQSPPEILRKIADVLGIPEKVESVLAEYNQKMTDAKAKLDKAVGEQTVAVVRINVGDKSLALFGINNRYTGNIYSELGLAPHRFVKEMKEFQAVLSEEKLPELDADHLIVFPSNGSWTSEENKEAVKLLDSPLWKSLPAVKNGHVYKAERTHWQSGAITANKMKTDDVLKWLVK</sequence>
<gene>
    <name evidence="7" type="ORF">IDH45_02315</name>
</gene>
<dbReference type="PANTHER" id="PTHR30532">
    <property type="entry name" value="IRON III DICITRATE-BINDING PERIPLASMIC PROTEIN"/>
    <property type="match status" value="1"/>
</dbReference>
<dbReference type="SUPFAM" id="SSF53807">
    <property type="entry name" value="Helical backbone' metal receptor"/>
    <property type="match status" value="1"/>
</dbReference>
<dbReference type="RefSeq" id="WP_190924282.1">
    <property type="nucleotide sequence ID" value="NZ_JACXJA010000003.1"/>
</dbReference>
<evidence type="ECO:0000256" key="5">
    <source>
        <dbReference type="SAM" id="SignalP"/>
    </source>
</evidence>
<protein>
    <submittedName>
        <fullName evidence="7">ABC transporter substrate-binding protein</fullName>
    </submittedName>
</protein>
<evidence type="ECO:0000313" key="8">
    <source>
        <dbReference type="Proteomes" id="UP000639396"/>
    </source>
</evidence>